<gene>
    <name evidence="2" type="ORF">BE15_24440</name>
</gene>
<proteinExistence type="predicted"/>
<name>A0A150QDH8_SORCE</name>
<organism evidence="2 3">
    <name type="scientific">Sorangium cellulosum</name>
    <name type="common">Polyangium cellulosum</name>
    <dbReference type="NCBI Taxonomy" id="56"/>
    <lineage>
        <taxon>Bacteria</taxon>
        <taxon>Pseudomonadati</taxon>
        <taxon>Myxococcota</taxon>
        <taxon>Polyangia</taxon>
        <taxon>Polyangiales</taxon>
        <taxon>Polyangiaceae</taxon>
        <taxon>Sorangium</taxon>
    </lineage>
</organism>
<dbReference type="RefSeq" id="WP_061610748.1">
    <property type="nucleotide sequence ID" value="NZ_JEMA01000778.1"/>
</dbReference>
<evidence type="ECO:0000313" key="3">
    <source>
        <dbReference type="Proteomes" id="UP000075260"/>
    </source>
</evidence>
<protein>
    <recommendedName>
        <fullName evidence="1">DUF2169 domain-containing protein</fullName>
    </recommendedName>
</protein>
<dbReference type="OrthoDB" id="233093at2"/>
<dbReference type="Pfam" id="PF09937">
    <property type="entry name" value="DUF2169"/>
    <property type="match status" value="1"/>
</dbReference>
<comment type="caution">
    <text evidence="2">The sequence shown here is derived from an EMBL/GenBank/DDBJ whole genome shotgun (WGS) entry which is preliminary data.</text>
</comment>
<dbReference type="InterPro" id="IPR018683">
    <property type="entry name" value="DUF2169"/>
</dbReference>
<sequence>MECQNLTPFDALAYSALDVHDEEHHVVALKAAYRLVPGGGGEVTHRCELAPDDGAGRLLLRDAFEGEVNASSVRAESDLSPFKPRCDVLVRATAWAPGEEPAERWTARLRVTAPGGAPPGGGAGAPDLPGRALIDKTLEVCGPRWFERTADGWQLTRPEPAVSVPVRWERAFGGRSLVRAEPGGAPRLDEVCFTNPVGCGWMEARTLDALRDAGAPVPDRVAAPQIERPDSRVTHLAVTSHPPHAVEAPRMAEIAADYPFAPAGLGCVGRAWTPRLQRAGTYDDAWVAGRHPFLPDDFSFAYWNAAPDDQQIPHPDLGLRVELWNLARPDVARDGRVAFELPPHRAFVMAWIAGLPVPVPAALDTLSVDAESMVVTCVWRALVARALGVQRMEARFEVDPRAPLLKMEVRRG</sequence>
<dbReference type="EMBL" id="JEMA01000778">
    <property type="protein sequence ID" value="KYF66044.1"/>
    <property type="molecule type" value="Genomic_DNA"/>
</dbReference>
<dbReference type="AlphaFoldDB" id="A0A150QDH8"/>
<evidence type="ECO:0000313" key="2">
    <source>
        <dbReference type="EMBL" id="KYF66044.1"/>
    </source>
</evidence>
<accession>A0A150QDH8</accession>
<reference evidence="2 3" key="1">
    <citation type="submission" date="2014-02" db="EMBL/GenBank/DDBJ databases">
        <title>The small core and large imbalanced accessory genome model reveals a collaborative survival strategy of Sorangium cellulosum strains in nature.</title>
        <authorList>
            <person name="Han K."/>
            <person name="Peng R."/>
            <person name="Blom J."/>
            <person name="Li Y.-Z."/>
        </authorList>
    </citation>
    <scope>NUCLEOTIDE SEQUENCE [LARGE SCALE GENOMIC DNA]</scope>
    <source>
        <strain evidence="2 3">So0008-312</strain>
    </source>
</reference>
<evidence type="ECO:0000259" key="1">
    <source>
        <dbReference type="Pfam" id="PF09937"/>
    </source>
</evidence>
<feature type="domain" description="DUF2169" evidence="1">
    <location>
        <begin position="21"/>
        <end position="380"/>
    </location>
</feature>
<dbReference type="Proteomes" id="UP000075260">
    <property type="component" value="Unassembled WGS sequence"/>
</dbReference>